<dbReference type="Pfam" id="PF03803">
    <property type="entry name" value="Scramblase"/>
    <property type="match status" value="2"/>
</dbReference>
<comment type="similarity">
    <text evidence="1">Belongs to the phospholipid scramblase family.</text>
</comment>
<organism evidence="2 3">
    <name type="scientific">Porites lobata</name>
    <dbReference type="NCBI Taxonomy" id="104759"/>
    <lineage>
        <taxon>Eukaryota</taxon>
        <taxon>Metazoa</taxon>
        <taxon>Cnidaria</taxon>
        <taxon>Anthozoa</taxon>
        <taxon>Hexacorallia</taxon>
        <taxon>Scleractinia</taxon>
        <taxon>Fungiina</taxon>
        <taxon>Poritidae</taxon>
        <taxon>Porites</taxon>
    </lineage>
</organism>
<dbReference type="EMBL" id="CALNXK010000317">
    <property type="protein sequence ID" value="CAH3182226.1"/>
    <property type="molecule type" value="Genomic_DNA"/>
</dbReference>
<comment type="caution">
    <text evidence="2">The sequence shown here is derived from an EMBL/GenBank/DDBJ whole genome shotgun (WGS) entry which is preliminary data.</text>
</comment>
<dbReference type="Proteomes" id="UP001159405">
    <property type="component" value="Unassembled WGS sequence"/>
</dbReference>
<evidence type="ECO:0000313" key="3">
    <source>
        <dbReference type="Proteomes" id="UP001159405"/>
    </source>
</evidence>
<reference evidence="2 3" key="1">
    <citation type="submission" date="2022-05" db="EMBL/GenBank/DDBJ databases">
        <authorList>
            <consortium name="Genoscope - CEA"/>
            <person name="William W."/>
        </authorList>
    </citation>
    <scope>NUCLEOTIDE SEQUENCE [LARGE SCALE GENOMIC DNA]</scope>
</reference>
<dbReference type="InterPro" id="IPR025659">
    <property type="entry name" value="Tubby-like_C"/>
</dbReference>
<proteinExistence type="inferred from homology"/>
<dbReference type="PANTHER" id="PTHR23248">
    <property type="entry name" value="PHOSPHOLIPID SCRAMBLASE-RELATED"/>
    <property type="match status" value="1"/>
</dbReference>
<dbReference type="InterPro" id="IPR005552">
    <property type="entry name" value="Scramblase"/>
</dbReference>
<dbReference type="PANTHER" id="PTHR23248:SF9">
    <property type="entry name" value="PHOSPHOLIPID SCRAMBLASE"/>
    <property type="match status" value="1"/>
</dbReference>
<name>A0ABN8RRX8_9CNID</name>
<evidence type="ECO:0008006" key="4">
    <source>
        <dbReference type="Google" id="ProtNLM"/>
    </source>
</evidence>
<accession>A0ABN8RRX8</accession>
<dbReference type="SUPFAM" id="SSF54518">
    <property type="entry name" value="Tubby C-terminal domain-like"/>
    <property type="match status" value="1"/>
</dbReference>
<evidence type="ECO:0000256" key="1">
    <source>
        <dbReference type="ARBA" id="ARBA00005350"/>
    </source>
</evidence>
<gene>
    <name evidence="2" type="ORF">PLOB_00026490</name>
</gene>
<sequence>MAQYQHPVQQQPGVPAQMNWMPAPQAPMGCPPGLEYLTAIDQVLVQQQIELLEAFVGFETNNKYKICNSMGQQVYFAAEDTDCCTRQCCGPGRPFEMKILDNMQREVIHLSRPLRCQCCCCPCCLQEIEVQSPPGTVIGYVEQKWTLWKAKLEVQDAQRQHIMTINGPCCPCSCGSDVEFPVSSADGSSQIGMISKQWSGFAREFFTDAENFGIRFPLDLDVKFKAILMGACFLVDFITKMAQPQKPVQQQPGAPGQLMNWMPAPQAPMGCPPGLEYLSAIDQVLVQQQIELLEAFTGFETNNKYKICNSMGQQVYFAAEDTDCCTRQCCGPGRPFEMKILDNMQREVIHLSRPLRCQCCCCPCCLQEIEVQSPPGTVVGYVEQKWTLWKAKLEVQDAQRQHIMTIDGPCCPCSCGSDVEFPVTSADGSSQIGMISKQWTGFAREFFTDAENFGIRFPLDLDVKFKAILMGACFLVDFMFFEHNN</sequence>
<protein>
    <recommendedName>
        <fullName evidence="4">Phospholipid scramblase</fullName>
    </recommendedName>
</protein>
<keyword evidence="3" id="KW-1185">Reference proteome</keyword>
<evidence type="ECO:0000313" key="2">
    <source>
        <dbReference type="EMBL" id="CAH3182226.1"/>
    </source>
</evidence>